<gene>
    <name evidence="1" type="ORF">ASNO1_27530</name>
</gene>
<dbReference type="Proteomes" id="UP001342631">
    <property type="component" value="Unassembled WGS sequence"/>
</dbReference>
<dbReference type="InterPro" id="IPR012347">
    <property type="entry name" value="Ferritin-like"/>
</dbReference>
<dbReference type="InterPro" id="IPR009078">
    <property type="entry name" value="Ferritin-like_SF"/>
</dbReference>
<dbReference type="CDD" id="cd00657">
    <property type="entry name" value="Ferritin_like"/>
    <property type="match status" value="1"/>
</dbReference>
<evidence type="ECO:0000313" key="1">
    <source>
        <dbReference type="EMBL" id="GMU06500.1"/>
    </source>
</evidence>
<reference evidence="1 2" key="1">
    <citation type="journal article" date="2024" name="Arch. Microbiol.">
        <title>Corallococcus caeni sp. nov., a novel myxobacterium isolated from activated sludge.</title>
        <authorList>
            <person name="Tomita S."/>
            <person name="Nakai R."/>
            <person name="Kuroda K."/>
            <person name="Kurashita H."/>
            <person name="Hatamoto M."/>
            <person name="Yamaguchi T."/>
            <person name="Narihiro T."/>
        </authorList>
    </citation>
    <scope>NUCLEOTIDE SEQUENCE [LARGE SCALE GENOMIC DNA]</scope>
    <source>
        <strain evidence="1 2">NO1</strain>
    </source>
</reference>
<evidence type="ECO:0000313" key="2">
    <source>
        <dbReference type="Proteomes" id="UP001342631"/>
    </source>
</evidence>
<proteinExistence type="predicted"/>
<organism evidence="1 2">
    <name type="scientific">Corallococcus caeni</name>
    <dbReference type="NCBI Taxonomy" id="3082388"/>
    <lineage>
        <taxon>Bacteria</taxon>
        <taxon>Pseudomonadati</taxon>
        <taxon>Myxococcota</taxon>
        <taxon>Myxococcia</taxon>
        <taxon>Myxococcales</taxon>
        <taxon>Cystobacterineae</taxon>
        <taxon>Myxococcaceae</taxon>
        <taxon>Corallococcus</taxon>
    </lineage>
</organism>
<comment type="caution">
    <text evidence="1">The sequence shown here is derived from an EMBL/GenBank/DDBJ whole genome shotgun (WGS) entry which is preliminary data.</text>
</comment>
<keyword evidence="2" id="KW-1185">Reference proteome</keyword>
<accession>A0ABQ6QR72</accession>
<dbReference type="EMBL" id="BTTX01000003">
    <property type="protein sequence ID" value="GMU06500.1"/>
    <property type="molecule type" value="Genomic_DNA"/>
</dbReference>
<protein>
    <recommendedName>
        <fullName evidence="3">Ferritin-like domain-containing protein</fullName>
    </recommendedName>
</protein>
<sequence>MAEGAQRLHVVPPFRAIALEGMPVGRAEMSSGEGGDWGLKHTATRLSAEELEQVAREELFRNPTLPPSGSAVRFLRVNLMRIAGHLGELHLPDFKEVVGSALQAADHPTPLIFVAQLRERLSFERISSRLYAGLLVKTHALGSYPGGPTPERLVELHNQELDHLNLVRECIYRLGMDAAQVTVSGDGADPRTHGLLRAVDDPCATLQDALRAVLISEILNNAGWALLVDLTQELGPSDLVDAFREVLREETLHLEEVTDWVANLPEDLRAAAARVSTG</sequence>
<dbReference type="SUPFAM" id="SSF47240">
    <property type="entry name" value="Ferritin-like"/>
    <property type="match status" value="1"/>
</dbReference>
<dbReference type="Gene3D" id="1.20.1260.10">
    <property type="match status" value="1"/>
</dbReference>
<evidence type="ECO:0008006" key="3">
    <source>
        <dbReference type="Google" id="ProtNLM"/>
    </source>
</evidence>
<name>A0ABQ6QR72_9BACT</name>